<dbReference type="Proteomes" id="UP000001555">
    <property type="component" value="Unassembled WGS sequence"/>
</dbReference>
<dbReference type="EMBL" id="ABJB010940321">
    <property type="status" value="NOT_ANNOTATED_CDS"/>
    <property type="molecule type" value="Genomic_DNA"/>
</dbReference>
<evidence type="ECO:0000313" key="3">
    <source>
        <dbReference type="Proteomes" id="UP000001555"/>
    </source>
</evidence>
<accession>B7Q197</accession>
<organism>
    <name type="scientific">Ixodes scapularis</name>
    <name type="common">Black-legged tick</name>
    <name type="synonym">Deer tick</name>
    <dbReference type="NCBI Taxonomy" id="6945"/>
    <lineage>
        <taxon>Eukaryota</taxon>
        <taxon>Metazoa</taxon>
        <taxon>Ecdysozoa</taxon>
        <taxon>Arthropoda</taxon>
        <taxon>Chelicerata</taxon>
        <taxon>Arachnida</taxon>
        <taxon>Acari</taxon>
        <taxon>Parasitiformes</taxon>
        <taxon>Ixodida</taxon>
        <taxon>Ixodoidea</taxon>
        <taxon>Ixodidae</taxon>
        <taxon>Ixodinae</taxon>
        <taxon>Ixodes</taxon>
    </lineage>
</organism>
<dbReference type="PaxDb" id="6945-B7Q197"/>
<reference evidence="1 3" key="1">
    <citation type="submission" date="2008-03" db="EMBL/GenBank/DDBJ databases">
        <title>Annotation of Ixodes scapularis.</title>
        <authorList>
            <consortium name="Ixodes scapularis Genome Project Consortium"/>
            <person name="Caler E."/>
            <person name="Hannick L.I."/>
            <person name="Bidwell S."/>
            <person name="Joardar V."/>
            <person name="Thiagarajan M."/>
            <person name="Amedeo P."/>
            <person name="Galinsky K.J."/>
            <person name="Schobel S."/>
            <person name="Inman J."/>
            <person name="Hostetler J."/>
            <person name="Miller J."/>
            <person name="Hammond M."/>
            <person name="Megy K."/>
            <person name="Lawson D."/>
            <person name="Kodira C."/>
            <person name="Sutton G."/>
            <person name="Meyer J."/>
            <person name="Hill C.A."/>
            <person name="Birren B."/>
            <person name="Nene V."/>
            <person name="Collins F."/>
            <person name="Alarcon-Chaidez F."/>
            <person name="Wikel S."/>
            <person name="Strausberg R."/>
        </authorList>
    </citation>
    <scope>NUCLEOTIDE SEQUENCE [LARGE SCALE GENOMIC DNA]</scope>
    <source>
        <strain evidence="3">Wikel</strain>
        <strain evidence="1">Wikel colony</strain>
    </source>
</reference>
<proteinExistence type="predicted"/>
<reference evidence="2" key="2">
    <citation type="submission" date="2020-05" db="UniProtKB">
        <authorList>
            <consortium name="EnsemblMetazoa"/>
        </authorList>
    </citation>
    <scope>IDENTIFICATION</scope>
    <source>
        <strain evidence="2">wikel</strain>
    </source>
</reference>
<dbReference type="InParanoid" id="B7Q197"/>
<sequence>MPSSPFSAWRKKTFADNYFGVLQKHDCSMSFMYNVATEVSSLCKKQSLKKKKK</sequence>
<gene>
    <name evidence="1" type="ORF">IscW_ISCW010280</name>
</gene>
<dbReference type="VEuPathDB" id="VectorBase:ISCW010280"/>
<dbReference type="HOGENOM" id="CLU_3071028_0_0_1"/>
<dbReference type="EMBL" id="DS836446">
    <property type="protein sequence ID" value="EEC12619.1"/>
    <property type="molecule type" value="Genomic_DNA"/>
</dbReference>
<evidence type="ECO:0000313" key="2">
    <source>
        <dbReference type="EnsemblMetazoa" id="ISCW010280-PA"/>
    </source>
</evidence>
<keyword evidence="3" id="KW-1185">Reference proteome</keyword>
<protein>
    <submittedName>
        <fullName evidence="1 2">Uncharacterized protein</fullName>
    </submittedName>
</protein>
<dbReference type="AlphaFoldDB" id="B7Q197"/>
<evidence type="ECO:0000313" key="1">
    <source>
        <dbReference type="EMBL" id="EEC12619.1"/>
    </source>
</evidence>
<dbReference type="EnsemblMetazoa" id="ISCW010280-RA">
    <property type="protein sequence ID" value="ISCW010280-PA"/>
    <property type="gene ID" value="ISCW010280"/>
</dbReference>
<name>B7Q197_IXOSC</name>